<feature type="compositionally biased region" description="Basic and acidic residues" evidence="1">
    <location>
        <begin position="295"/>
        <end position="309"/>
    </location>
</feature>
<comment type="caution">
    <text evidence="2">The sequence shown here is derived from an EMBL/GenBank/DDBJ whole genome shotgun (WGS) entry which is preliminary data.</text>
</comment>
<keyword evidence="3" id="KW-1185">Reference proteome</keyword>
<dbReference type="EMBL" id="QPFP01000071">
    <property type="protein sequence ID" value="TEB24073.1"/>
    <property type="molecule type" value="Genomic_DNA"/>
</dbReference>
<protein>
    <submittedName>
        <fullName evidence="2">Uncharacterized protein</fullName>
    </submittedName>
</protein>
<accession>A0A4Y7SQC7</accession>
<reference evidence="2 3" key="1">
    <citation type="journal article" date="2019" name="Nat. Ecol. Evol.">
        <title>Megaphylogeny resolves global patterns of mushroom evolution.</title>
        <authorList>
            <person name="Varga T."/>
            <person name="Krizsan K."/>
            <person name="Foldi C."/>
            <person name="Dima B."/>
            <person name="Sanchez-Garcia M."/>
            <person name="Sanchez-Ramirez S."/>
            <person name="Szollosi G.J."/>
            <person name="Szarkandi J.G."/>
            <person name="Papp V."/>
            <person name="Albert L."/>
            <person name="Andreopoulos W."/>
            <person name="Angelini C."/>
            <person name="Antonin V."/>
            <person name="Barry K.W."/>
            <person name="Bougher N.L."/>
            <person name="Buchanan P."/>
            <person name="Buyck B."/>
            <person name="Bense V."/>
            <person name="Catcheside P."/>
            <person name="Chovatia M."/>
            <person name="Cooper J."/>
            <person name="Damon W."/>
            <person name="Desjardin D."/>
            <person name="Finy P."/>
            <person name="Geml J."/>
            <person name="Haridas S."/>
            <person name="Hughes K."/>
            <person name="Justo A."/>
            <person name="Karasinski D."/>
            <person name="Kautmanova I."/>
            <person name="Kiss B."/>
            <person name="Kocsube S."/>
            <person name="Kotiranta H."/>
            <person name="LaButti K.M."/>
            <person name="Lechner B.E."/>
            <person name="Liimatainen K."/>
            <person name="Lipzen A."/>
            <person name="Lukacs Z."/>
            <person name="Mihaltcheva S."/>
            <person name="Morgado L.N."/>
            <person name="Niskanen T."/>
            <person name="Noordeloos M.E."/>
            <person name="Ohm R.A."/>
            <person name="Ortiz-Santana B."/>
            <person name="Ovrebo C."/>
            <person name="Racz N."/>
            <person name="Riley R."/>
            <person name="Savchenko A."/>
            <person name="Shiryaev A."/>
            <person name="Soop K."/>
            <person name="Spirin V."/>
            <person name="Szebenyi C."/>
            <person name="Tomsovsky M."/>
            <person name="Tulloss R.E."/>
            <person name="Uehling J."/>
            <person name="Grigoriev I.V."/>
            <person name="Vagvolgyi C."/>
            <person name="Papp T."/>
            <person name="Martin F.M."/>
            <person name="Miettinen O."/>
            <person name="Hibbett D.S."/>
            <person name="Nagy L.G."/>
        </authorList>
    </citation>
    <scope>NUCLEOTIDE SEQUENCE [LARGE SCALE GENOMIC DNA]</scope>
    <source>
        <strain evidence="2 3">FP101781</strain>
    </source>
</reference>
<gene>
    <name evidence="2" type="ORF">FA13DRAFT_1797608</name>
</gene>
<feature type="region of interest" description="Disordered" evidence="1">
    <location>
        <begin position="103"/>
        <end position="183"/>
    </location>
</feature>
<dbReference type="Proteomes" id="UP000298030">
    <property type="component" value="Unassembled WGS sequence"/>
</dbReference>
<evidence type="ECO:0000313" key="3">
    <source>
        <dbReference type="Proteomes" id="UP000298030"/>
    </source>
</evidence>
<feature type="compositionally biased region" description="Basic and acidic residues" evidence="1">
    <location>
        <begin position="247"/>
        <end position="257"/>
    </location>
</feature>
<dbReference type="AlphaFoldDB" id="A0A4Y7SQC7"/>
<feature type="region of interest" description="Disordered" evidence="1">
    <location>
        <begin position="241"/>
        <end position="309"/>
    </location>
</feature>
<feature type="compositionally biased region" description="Low complexity" evidence="1">
    <location>
        <begin position="138"/>
        <end position="159"/>
    </location>
</feature>
<sequence length="471" mass="51678">MSLTIVTSFPEPSIPPLLLTIPTTEAELITLAKAIERFIIVHRAHEGLEKALGKFLPQFDEASGKLKIELPTCPALKRLYEYQKAERPFAHYQQWLRETVKTRATPKSATSNPMTSPASSAPLYTVECEPPTPPPGANPAEDPQSPSKAASPQPGPSSKSVKRKNETDPPPAGSKKPKIDKNVYTRTEPGNCFVPPLDHACDRCKATRRVDECVFPTETSTTCMACQRCKQTCIADKRRAALGKPAHAKDPVRDKRPVVWKADQASGSKATKQRRTRRRSGAAKHDTEPSTSTADRTDKVSKGTARRDPFVLVPRHSLNLRAYHSLSDMGPSQQEAVENLPLDPRIQEATRVQEMMDAEVEELGSRVAQLSVFAERLSSVPALAKHLQQIPAHVMDSADEALKSAIDDVKVLPPGDIPRHSLKSVIQRCFDLINVQLQRGLDLQNAIGDFSTAVAEGESAFFRASQGLDSL</sequence>
<evidence type="ECO:0000256" key="1">
    <source>
        <dbReference type="SAM" id="MobiDB-lite"/>
    </source>
</evidence>
<organism evidence="2 3">
    <name type="scientific">Coprinellus micaceus</name>
    <name type="common">Glistening ink-cap mushroom</name>
    <name type="synonym">Coprinus micaceus</name>
    <dbReference type="NCBI Taxonomy" id="71717"/>
    <lineage>
        <taxon>Eukaryota</taxon>
        <taxon>Fungi</taxon>
        <taxon>Dikarya</taxon>
        <taxon>Basidiomycota</taxon>
        <taxon>Agaricomycotina</taxon>
        <taxon>Agaricomycetes</taxon>
        <taxon>Agaricomycetidae</taxon>
        <taxon>Agaricales</taxon>
        <taxon>Agaricineae</taxon>
        <taxon>Psathyrellaceae</taxon>
        <taxon>Coprinellus</taxon>
    </lineage>
</organism>
<feature type="compositionally biased region" description="Polar residues" evidence="1">
    <location>
        <begin position="105"/>
        <end position="119"/>
    </location>
</feature>
<evidence type="ECO:0000313" key="2">
    <source>
        <dbReference type="EMBL" id="TEB24073.1"/>
    </source>
</evidence>
<proteinExistence type="predicted"/>
<feature type="compositionally biased region" description="Basic residues" evidence="1">
    <location>
        <begin position="271"/>
        <end position="282"/>
    </location>
</feature>
<name>A0A4Y7SQC7_COPMI</name>